<feature type="compositionally biased region" description="Polar residues" evidence="2">
    <location>
        <begin position="226"/>
        <end position="238"/>
    </location>
</feature>
<name>A0ABQ8FGR8_9FUNG</name>
<comment type="caution">
    <text evidence="3">The sequence shown here is derived from an EMBL/GenBank/DDBJ whole genome shotgun (WGS) entry which is preliminary data.</text>
</comment>
<evidence type="ECO:0000313" key="4">
    <source>
        <dbReference type="Proteomes" id="UP001648503"/>
    </source>
</evidence>
<dbReference type="PANTHER" id="PTHR12375">
    <property type="entry name" value="RNA-BINDING PROTEIN LUC7-RELATED"/>
    <property type="match status" value="1"/>
</dbReference>
<dbReference type="Proteomes" id="UP001648503">
    <property type="component" value="Unassembled WGS sequence"/>
</dbReference>
<comment type="similarity">
    <text evidence="1">Belongs to the Luc7 family.</text>
</comment>
<gene>
    <name evidence="3" type="ORF">BASA50_003939</name>
</gene>
<evidence type="ECO:0000256" key="2">
    <source>
        <dbReference type="SAM" id="MobiDB-lite"/>
    </source>
</evidence>
<proteinExistence type="inferred from homology"/>
<sequence length="303" mass="35192">MDYQRQLLAELMNPLIPSAKKDYRDADVCKHFLVAFCPNEMFLNTKVDLGKCGLLHDERLQKEYQDSPDRGRHNYEQRFYDYLTKLVSDIERTIRKGHLRLENKSGEPVGMSQDDTREKIIIMEETIKSKIQQLQKFGESGRIKDAFDLYSAVERTMLELESMRQNDQTHPTYRPDKKMEVCDICGALLANDSTGQRIDAHLTGKQHTGFVKIRDTVEEHRKNGGTVRNYTNGSSISNRDYRDRDRDRDRDYNSRDRDRDRGGRRDSDRDRGGRRDSASDRRGSGSGTGRDSGSSSYRDGRRY</sequence>
<feature type="compositionally biased region" description="Basic and acidic residues" evidence="2">
    <location>
        <begin position="239"/>
        <end position="283"/>
    </location>
</feature>
<evidence type="ECO:0008006" key="5">
    <source>
        <dbReference type="Google" id="ProtNLM"/>
    </source>
</evidence>
<accession>A0ABQ8FGR8</accession>
<feature type="region of interest" description="Disordered" evidence="2">
    <location>
        <begin position="220"/>
        <end position="303"/>
    </location>
</feature>
<dbReference type="Pfam" id="PF03194">
    <property type="entry name" value="LUC7"/>
    <property type="match status" value="1"/>
</dbReference>
<organism evidence="3 4">
    <name type="scientific">Batrachochytrium salamandrivorans</name>
    <dbReference type="NCBI Taxonomy" id="1357716"/>
    <lineage>
        <taxon>Eukaryota</taxon>
        <taxon>Fungi</taxon>
        <taxon>Fungi incertae sedis</taxon>
        <taxon>Chytridiomycota</taxon>
        <taxon>Chytridiomycota incertae sedis</taxon>
        <taxon>Chytridiomycetes</taxon>
        <taxon>Rhizophydiales</taxon>
        <taxon>Rhizophydiales incertae sedis</taxon>
        <taxon>Batrachochytrium</taxon>
    </lineage>
</organism>
<dbReference type="EMBL" id="JAFCIX010000116">
    <property type="protein sequence ID" value="KAH6598056.1"/>
    <property type="molecule type" value="Genomic_DNA"/>
</dbReference>
<evidence type="ECO:0000313" key="3">
    <source>
        <dbReference type="EMBL" id="KAH6598056.1"/>
    </source>
</evidence>
<protein>
    <recommendedName>
        <fullName evidence="5">U1-type domain-containing protein</fullName>
    </recommendedName>
</protein>
<keyword evidence="4" id="KW-1185">Reference proteome</keyword>
<reference evidence="3 4" key="1">
    <citation type="submission" date="2021-02" db="EMBL/GenBank/DDBJ databases">
        <title>Variation within the Batrachochytrium salamandrivorans European outbreak.</title>
        <authorList>
            <person name="Kelly M."/>
            <person name="Pasmans F."/>
            <person name="Shea T.P."/>
            <person name="Munoz J.F."/>
            <person name="Carranza S."/>
            <person name="Cuomo C.A."/>
            <person name="Martel A."/>
        </authorList>
    </citation>
    <scope>NUCLEOTIDE SEQUENCE [LARGE SCALE GENOMIC DNA]</scope>
    <source>
        <strain evidence="3 4">AMFP18/2</strain>
    </source>
</reference>
<evidence type="ECO:0000256" key="1">
    <source>
        <dbReference type="ARBA" id="ARBA00005655"/>
    </source>
</evidence>
<dbReference type="InterPro" id="IPR004882">
    <property type="entry name" value="Luc7-rel"/>
</dbReference>